<sequence length="139" mass="14507">MAIFDLDGFKAVNDTYGHPAGDEVLHAAGARMLAAARIGDTLGRLGGDEFALIVQAGSAEEVRLRVEGVLDALGRRPVVAAGVAHALSTTAGLAFVLAGTAPTPSLMLARADSALIRGKRREKGRVWVDGEVTMPTLFR</sequence>
<dbReference type="RefSeq" id="WP_380055881.1">
    <property type="nucleotide sequence ID" value="NZ_JBHSWB010000001.1"/>
</dbReference>
<keyword evidence="3" id="KW-1185">Reference proteome</keyword>
<keyword evidence="2" id="KW-0548">Nucleotidyltransferase</keyword>
<feature type="domain" description="GGDEF" evidence="1">
    <location>
        <begin position="1"/>
        <end position="131"/>
    </location>
</feature>
<dbReference type="GO" id="GO:0052621">
    <property type="term" value="F:diguanylate cyclase activity"/>
    <property type="evidence" value="ECO:0007669"/>
    <property type="project" value="UniProtKB-EC"/>
</dbReference>
<proteinExistence type="predicted"/>
<organism evidence="2 3">
    <name type="scientific">Deinococcus multiflagellatus</name>
    <dbReference type="NCBI Taxonomy" id="1656887"/>
    <lineage>
        <taxon>Bacteria</taxon>
        <taxon>Thermotogati</taxon>
        <taxon>Deinococcota</taxon>
        <taxon>Deinococci</taxon>
        <taxon>Deinococcales</taxon>
        <taxon>Deinococcaceae</taxon>
        <taxon>Deinococcus</taxon>
    </lineage>
</organism>
<dbReference type="EC" id="2.7.7.65" evidence="2"/>
<dbReference type="InterPro" id="IPR000160">
    <property type="entry name" value="GGDEF_dom"/>
</dbReference>
<protein>
    <submittedName>
        <fullName evidence="2">GGDEF domain-containing protein</fullName>
        <ecNumber evidence="2">2.7.7.65</ecNumber>
    </submittedName>
</protein>
<evidence type="ECO:0000259" key="1">
    <source>
        <dbReference type="PROSITE" id="PS50887"/>
    </source>
</evidence>
<name>A0ABW1ZJT5_9DEIO</name>
<dbReference type="InterPro" id="IPR050469">
    <property type="entry name" value="Diguanylate_Cyclase"/>
</dbReference>
<evidence type="ECO:0000313" key="3">
    <source>
        <dbReference type="Proteomes" id="UP001596317"/>
    </source>
</evidence>
<dbReference type="SMART" id="SM00267">
    <property type="entry name" value="GGDEF"/>
    <property type="match status" value="1"/>
</dbReference>
<dbReference type="PANTHER" id="PTHR45138:SF24">
    <property type="entry name" value="DIGUANYLATE CYCLASE DGCC-RELATED"/>
    <property type="match status" value="1"/>
</dbReference>
<evidence type="ECO:0000313" key="2">
    <source>
        <dbReference type="EMBL" id="MFC6660719.1"/>
    </source>
</evidence>
<dbReference type="PROSITE" id="PS50887">
    <property type="entry name" value="GGDEF"/>
    <property type="match status" value="1"/>
</dbReference>
<dbReference type="InterPro" id="IPR043128">
    <property type="entry name" value="Rev_trsase/Diguanyl_cyclase"/>
</dbReference>
<dbReference type="Proteomes" id="UP001596317">
    <property type="component" value="Unassembled WGS sequence"/>
</dbReference>
<accession>A0ABW1ZJT5</accession>
<comment type="caution">
    <text evidence="2">The sequence shown here is derived from an EMBL/GenBank/DDBJ whole genome shotgun (WGS) entry which is preliminary data.</text>
</comment>
<keyword evidence="2" id="KW-0808">Transferase</keyword>
<dbReference type="InterPro" id="IPR029787">
    <property type="entry name" value="Nucleotide_cyclase"/>
</dbReference>
<dbReference type="SUPFAM" id="SSF55073">
    <property type="entry name" value="Nucleotide cyclase"/>
    <property type="match status" value="1"/>
</dbReference>
<dbReference type="Pfam" id="PF00990">
    <property type="entry name" value="GGDEF"/>
    <property type="match status" value="1"/>
</dbReference>
<dbReference type="PANTHER" id="PTHR45138">
    <property type="entry name" value="REGULATORY COMPONENTS OF SENSORY TRANSDUCTION SYSTEM"/>
    <property type="match status" value="1"/>
</dbReference>
<dbReference type="CDD" id="cd01949">
    <property type="entry name" value="GGDEF"/>
    <property type="match status" value="1"/>
</dbReference>
<dbReference type="EMBL" id="JBHSWB010000001">
    <property type="protein sequence ID" value="MFC6660719.1"/>
    <property type="molecule type" value="Genomic_DNA"/>
</dbReference>
<reference evidence="3" key="1">
    <citation type="journal article" date="2019" name="Int. J. Syst. Evol. Microbiol.">
        <title>The Global Catalogue of Microorganisms (GCM) 10K type strain sequencing project: providing services to taxonomists for standard genome sequencing and annotation.</title>
        <authorList>
            <consortium name="The Broad Institute Genomics Platform"/>
            <consortium name="The Broad Institute Genome Sequencing Center for Infectious Disease"/>
            <person name="Wu L."/>
            <person name="Ma J."/>
        </authorList>
    </citation>
    <scope>NUCLEOTIDE SEQUENCE [LARGE SCALE GENOMIC DNA]</scope>
    <source>
        <strain evidence="3">CCUG 63830</strain>
    </source>
</reference>
<dbReference type="NCBIfam" id="TIGR00254">
    <property type="entry name" value="GGDEF"/>
    <property type="match status" value="1"/>
</dbReference>
<gene>
    <name evidence="2" type="ORF">ACFP90_10420</name>
</gene>
<dbReference type="Gene3D" id="3.30.70.270">
    <property type="match status" value="1"/>
</dbReference>